<proteinExistence type="predicted"/>
<protein>
    <recommendedName>
        <fullName evidence="3">Reverse transcriptase zinc-binding domain-containing protein</fullName>
    </recommendedName>
</protein>
<organism evidence="1 2">
    <name type="scientific">Meganyctiphanes norvegica</name>
    <name type="common">Northern krill</name>
    <name type="synonym">Thysanopoda norvegica</name>
    <dbReference type="NCBI Taxonomy" id="48144"/>
    <lineage>
        <taxon>Eukaryota</taxon>
        <taxon>Metazoa</taxon>
        <taxon>Ecdysozoa</taxon>
        <taxon>Arthropoda</taxon>
        <taxon>Crustacea</taxon>
        <taxon>Multicrustacea</taxon>
        <taxon>Malacostraca</taxon>
        <taxon>Eumalacostraca</taxon>
        <taxon>Eucarida</taxon>
        <taxon>Euphausiacea</taxon>
        <taxon>Euphausiidae</taxon>
        <taxon>Meganyctiphanes</taxon>
    </lineage>
</organism>
<comment type="caution">
    <text evidence="1">The sequence shown here is derived from an EMBL/GenBank/DDBJ whole genome shotgun (WGS) entry which is preliminary data.</text>
</comment>
<accession>A0AAV2Q1E2</accession>
<name>A0AAV2Q1E2_MEGNR</name>
<evidence type="ECO:0000313" key="1">
    <source>
        <dbReference type="EMBL" id="CAL4067272.1"/>
    </source>
</evidence>
<keyword evidence="2" id="KW-1185">Reference proteome</keyword>
<gene>
    <name evidence="1" type="ORF">MNOR_LOCUS6348</name>
</gene>
<evidence type="ECO:0000313" key="2">
    <source>
        <dbReference type="Proteomes" id="UP001497623"/>
    </source>
</evidence>
<dbReference type="EMBL" id="CAXKWB010002609">
    <property type="protein sequence ID" value="CAL4067272.1"/>
    <property type="molecule type" value="Genomic_DNA"/>
</dbReference>
<evidence type="ECO:0008006" key="3">
    <source>
        <dbReference type="Google" id="ProtNLM"/>
    </source>
</evidence>
<reference evidence="1 2" key="1">
    <citation type="submission" date="2024-05" db="EMBL/GenBank/DDBJ databases">
        <authorList>
            <person name="Wallberg A."/>
        </authorList>
    </citation>
    <scope>NUCLEOTIDE SEQUENCE [LARGE SCALE GENOMIC DNA]</scope>
</reference>
<sequence>MCKSEEEEDIKHFLFRCKMTEVIRKKYINKIKSNEEEFAIKEILYNKENINRTKEFLSELWKKRKKAITIINNEKEKESYDIEVKRICQMSNPFQRKGG</sequence>
<dbReference type="AlphaFoldDB" id="A0AAV2Q1E2"/>
<dbReference type="Proteomes" id="UP001497623">
    <property type="component" value="Unassembled WGS sequence"/>
</dbReference>